<dbReference type="GO" id="GO:0003677">
    <property type="term" value="F:DNA binding"/>
    <property type="evidence" value="ECO:0007669"/>
    <property type="project" value="UniProtKB-KW"/>
</dbReference>
<proteinExistence type="predicted"/>
<feature type="domain" description="UmuC" evidence="3">
    <location>
        <begin position="8"/>
        <end position="55"/>
    </location>
</feature>
<dbReference type="InterPro" id="IPR043502">
    <property type="entry name" value="DNA/RNA_pol_sf"/>
</dbReference>
<evidence type="ECO:0000313" key="6">
    <source>
        <dbReference type="Proteomes" id="UP000267078"/>
    </source>
</evidence>
<dbReference type="InterPro" id="IPR010998">
    <property type="entry name" value="Integrase_recombinase_N"/>
</dbReference>
<reference evidence="5 6" key="1">
    <citation type="submission" date="2018-08" db="EMBL/GenBank/DDBJ databases">
        <title>Recombination of ecologically and evolutionarily significant loci maintains genetic cohesion in the Pseudomonas syringae species complex.</title>
        <authorList>
            <person name="Dillon M."/>
            <person name="Thakur S."/>
            <person name="Almeida R.N.D."/>
            <person name="Weir B.S."/>
            <person name="Guttman D.S."/>
        </authorList>
    </citation>
    <scope>NUCLEOTIDE SEQUENCE [LARGE SCALE GENOMIC DNA]</scope>
    <source>
        <strain evidence="5 6">1449B</strain>
    </source>
</reference>
<organism evidence="5 6">
    <name type="scientific">Pseudomonas savastanoi pv. phaseolicola</name>
    <name type="common">Pseudomonas syringae pv. phaseolicola</name>
    <dbReference type="NCBI Taxonomy" id="319"/>
    <lineage>
        <taxon>Bacteria</taxon>
        <taxon>Pseudomonadati</taxon>
        <taxon>Pseudomonadota</taxon>
        <taxon>Gammaproteobacteria</taxon>
        <taxon>Pseudomonadales</taxon>
        <taxon>Pseudomonadaceae</taxon>
        <taxon>Pseudomonas</taxon>
    </lineage>
</organism>
<dbReference type="Gene3D" id="1.10.443.10">
    <property type="entry name" value="Intergrase catalytic core"/>
    <property type="match status" value="1"/>
</dbReference>
<dbReference type="InterPro" id="IPR013762">
    <property type="entry name" value="Integrase-like_cat_sf"/>
</dbReference>
<evidence type="ECO:0008006" key="7">
    <source>
        <dbReference type="Google" id="ProtNLM"/>
    </source>
</evidence>
<keyword evidence="1" id="KW-0238">DNA-binding</keyword>
<evidence type="ECO:0000313" key="5">
    <source>
        <dbReference type="EMBL" id="RMU83274.1"/>
    </source>
</evidence>
<evidence type="ECO:0000259" key="3">
    <source>
        <dbReference type="PROSITE" id="PS50173"/>
    </source>
</evidence>
<dbReference type="Pfam" id="PF00817">
    <property type="entry name" value="IMS"/>
    <property type="match status" value="1"/>
</dbReference>
<dbReference type="SUPFAM" id="SSF56672">
    <property type="entry name" value="DNA/RNA polymerases"/>
    <property type="match status" value="1"/>
</dbReference>
<accession>A0A7Z6UQ33</accession>
<comment type="caution">
    <text evidence="5">The sequence shown here is derived from an EMBL/GenBank/DDBJ whole genome shotgun (WGS) entry which is preliminary data.</text>
</comment>
<dbReference type="AlphaFoldDB" id="A0A7Z6UQ33"/>
<dbReference type="Pfam" id="PF00589">
    <property type="entry name" value="Phage_integrase"/>
    <property type="match status" value="1"/>
</dbReference>
<evidence type="ECO:0000256" key="1">
    <source>
        <dbReference type="ARBA" id="ARBA00023125"/>
    </source>
</evidence>
<dbReference type="SUPFAM" id="SSF56349">
    <property type="entry name" value="DNA breaking-rejoining enzymes"/>
    <property type="match status" value="1"/>
</dbReference>
<sequence length="325" mass="36565">MEKHEAVFALIDCNCFYASCERVFRPDLEKTPIVVLSNNDGCVIARTLEAYGRGLAHYLLHCEASSLEAESITFEQVTLYIRRLLPGQENAVANSTLHLRLTAIRLWYDHLVFQGRCAQNPVPRGQHGRLCQIPGHSGFVRGLVPRLIKLPDIPADEQWRYFLSIAARSSIRDRLMLSLAYCGALRRAELVGLRIEDLDLAHRLISVRAETTKGRRSRIARHSSDPYTFYDLGDSYCSNPFWSSCPHRMACAGCDFNVPKASARAQALESKASIGHYLEAVPLTADERAIVERDLAKLDGLIRKLDDVPTLYGRTPSQIEAKKNR</sequence>
<gene>
    <name evidence="5" type="ORF">ALP21_200028</name>
</gene>
<dbReference type="Proteomes" id="UP000267078">
    <property type="component" value="Unassembled WGS sequence"/>
</dbReference>
<dbReference type="InterPro" id="IPR002104">
    <property type="entry name" value="Integrase_catalytic"/>
</dbReference>
<dbReference type="GO" id="GO:0006281">
    <property type="term" value="P:DNA repair"/>
    <property type="evidence" value="ECO:0007669"/>
    <property type="project" value="InterPro"/>
</dbReference>
<dbReference type="GO" id="GO:0006310">
    <property type="term" value="P:DNA recombination"/>
    <property type="evidence" value="ECO:0007669"/>
    <property type="project" value="UniProtKB-KW"/>
</dbReference>
<dbReference type="PROSITE" id="PS50173">
    <property type="entry name" value="UMUC"/>
    <property type="match status" value="1"/>
</dbReference>
<dbReference type="GO" id="GO:0015074">
    <property type="term" value="P:DNA integration"/>
    <property type="evidence" value="ECO:0007669"/>
    <property type="project" value="InterPro"/>
</dbReference>
<dbReference type="Gene3D" id="1.10.150.130">
    <property type="match status" value="1"/>
</dbReference>
<evidence type="ECO:0000256" key="2">
    <source>
        <dbReference type="ARBA" id="ARBA00023172"/>
    </source>
</evidence>
<evidence type="ECO:0000259" key="4">
    <source>
        <dbReference type="PROSITE" id="PS51898"/>
    </source>
</evidence>
<feature type="domain" description="Tyr recombinase" evidence="4">
    <location>
        <begin position="149"/>
        <end position="325"/>
    </location>
</feature>
<dbReference type="InterPro" id="IPR001126">
    <property type="entry name" value="UmuC"/>
</dbReference>
<dbReference type="InterPro" id="IPR011010">
    <property type="entry name" value="DNA_brk_join_enz"/>
</dbReference>
<protein>
    <recommendedName>
        <fullName evidence="7">Site-specific recombinase, phage integrase family</fullName>
    </recommendedName>
</protein>
<dbReference type="EMBL" id="RBUI01000179">
    <property type="protein sequence ID" value="RMU83274.1"/>
    <property type="molecule type" value="Genomic_DNA"/>
</dbReference>
<dbReference type="PROSITE" id="PS51898">
    <property type="entry name" value="TYR_RECOMBINASE"/>
    <property type="match status" value="1"/>
</dbReference>
<name>A0A7Z6UQ33_PSESH</name>
<keyword evidence="2" id="KW-0233">DNA recombination</keyword>